<dbReference type="AlphaFoldDB" id="A0A450XC08"/>
<dbReference type="InterPro" id="IPR015237">
    <property type="entry name" value="Alpha-amylase_C_pro"/>
</dbReference>
<name>A0A450XC08_9GAMM</name>
<dbReference type="InterPro" id="IPR006047">
    <property type="entry name" value="GH13_cat_dom"/>
</dbReference>
<dbReference type="GO" id="GO:0005975">
    <property type="term" value="P:carbohydrate metabolic process"/>
    <property type="evidence" value="ECO:0007669"/>
    <property type="project" value="InterPro"/>
</dbReference>
<evidence type="ECO:0000256" key="4">
    <source>
        <dbReference type="ARBA" id="ARBA00022801"/>
    </source>
</evidence>
<evidence type="ECO:0000256" key="3">
    <source>
        <dbReference type="ARBA" id="ARBA00022723"/>
    </source>
</evidence>
<dbReference type="SUPFAM" id="SSF51011">
    <property type="entry name" value="Glycosyl hydrolase domain"/>
    <property type="match status" value="1"/>
</dbReference>
<dbReference type="Gene3D" id="2.60.40.1180">
    <property type="entry name" value="Golgi alpha-mannosidase II"/>
    <property type="match status" value="1"/>
</dbReference>
<dbReference type="NCBIfam" id="NF006969">
    <property type="entry name" value="PRK09441.1-2"/>
    <property type="match status" value="1"/>
</dbReference>
<reference evidence="10" key="1">
    <citation type="submission" date="2019-02" db="EMBL/GenBank/DDBJ databases">
        <authorList>
            <person name="Gruber-Vodicka R. H."/>
            <person name="Seah K. B. B."/>
        </authorList>
    </citation>
    <scope>NUCLEOTIDE SEQUENCE</scope>
    <source>
        <strain evidence="10">BECK_BZ197</strain>
    </source>
</reference>
<dbReference type="InterPro" id="IPR013780">
    <property type="entry name" value="Glyco_hydro_b"/>
</dbReference>
<feature type="binding site" evidence="8">
    <location>
        <position position="437"/>
    </location>
    <ligand>
        <name>Ca(2+)</name>
        <dbReference type="ChEBI" id="CHEBI:29108"/>
        <label>3</label>
    </ligand>
</feature>
<dbReference type="NCBIfam" id="NF006968">
    <property type="entry name" value="PRK09441.1-1"/>
    <property type="match status" value="1"/>
</dbReference>
<keyword evidence="6" id="KW-0326">Glycosidase</keyword>
<evidence type="ECO:0000256" key="6">
    <source>
        <dbReference type="ARBA" id="ARBA00023295"/>
    </source>
</evidence>
<dbReference type="GO" id="GO:0005509">
    <property type="term" value="F:calcium ion binding"/>
    <property type="evidence" value="ECO:0007669"/>
    <property type="project" value="InterPro"/>
</dbReference>
<sequence>MNGTMMQYFHWFYSSEGELWRQLEQEAPGLREAGITGLWLPPAYKGNQGPTGMGYATYDLFDLGEFDQKGSVRTRWGNKDEFMRAVAVAKAQGIEVYEDVVFNHKQGADETEDVTAVAVNPQNRNDPPPGQGREQGIRAWTHFTFPGRGDQYSAMKWHWYHFDAVDYDDNTKSAGTIWRLKDKSFDNPVGRDLGNYDYLMACDTDMENEEVIAEFTHWGQWFTEQTDIDGFRIDAAKHTRFTFFNGWLDHLRGITRKPLFTVGEYHDYDLGNLQRYISETGGRISLFDFPLQNKFHLASRHGGGFPMSQILDGTLTQANPTLSVPFVENHDTQPGRGSFAHPVEPWFKPLAYALILLRQEGYPCIFHPDYYGAEYTGQDNNHVTLFSHKFLLDRFLDARINHAYGPQYDWFDHDNVIGWTRLGDNEHPKAMAVVMSDGPEGNKWMNVERPDALFHDITGHIGDAVRCNADGWGDFGCRGGSVSVWVQE</sequence>
<gene>
    <name evidence="10" type="ORF">BECKMB1821G_GA0114241_10237</name>
</gene>
<feature type="active site" description="Nucleophile" evidence="7">
    <location>
        <position position="234"/>
    </location>
</feature>
<keyword evidence="8" id="KW-0106">Calcium</keyword>
<dbReference type="Gene3D" id="3.20.20.80">
    <property type="entry name" value="Glycosidases"/>
    <property type="match status" value="1"/>
</dbReference>
<dbReference type="InterPro" id="IPR013776">
    <property type="entry name" value="A-amylase_thermo"/>
</dbReference>
<dbReference type="Pfam" id="PF00128">
    <property type="entry name" value="Alpha-amylase"/>
    <property type="match status" value="1"/>
</dbReference>
<evidence type="ECO:0000256" key="2">
    <source>
        <dbReference type="ARBA" id="ARBA00008061"/>
    </source>
</evidence>
<feature type="domain" description="Glycosyl hydrolase family 13 catalytic" evidence="9">
    <location>
        <begin position="3"/>
        <end position="420"/>
    </location>
</feature>
<dbReference type="CDD" id="cd11318">
    <property type="entry name" value="AmyAc_bac_fung_AmyA"/>
    <property type="match status" value="1"/>
</dbReference>
<evidence type="ECO:0000313" key="10">
    <source>
        <dbReference type="EMBL" id="VFK26789.1"/>
    </source>
</evidence>
<evidence type="ECO:0000256" key="5">
    <source>
        <dbReference type="ARBA" id="ARBA00023277"/>
    </source>
</evidence>
<evidence type="ECO:0000256" key="1">
    <source>
        <dbReference type="ARBA" id="ARBA00001913"/>
    </source>
</evidence>
<dbReference type="GO" id="GO:0004553">
    <property type="term" value="F:hydrolase activity, hydrolyzing O-glycosyl compounds"/>
    <property type="evidence" value="ECO:0007669"/>
    <property type="project" value="InterPro"/>
</dbReference>
<comment type="similarity">
    <text evidence="2">Belongs to the glycosyl hydrolase 13 family.</text>
</comment>
<feature type="binding site" evidence="8">
    <location>
        <position position="238"/>
    </location>
    <ligand>
        <name>Ca(2+)</name>
        <dbReference type="ChEBI" id="CHEBI:29108"/>
        <label>1</label>
    </ligand>
</feature>
<dbReference type="Gene3D" id="2.40.30.140">
    <property type="match status" value="1"/>
</dbReference>
<dbReference type="Pfam" id="PF09154">
    <property type="entry name" value="Alpha-amy_C_pro"/>
    <property type="match status" value="1"/>
</dbReference>
<accession>A0A450XC08</accession>
<feature type="binding site" evidence="8">
    <location>
        <position position="186"/>
    </location>
    <ligand>
        <name>Ca(2+)</name>
        <dbReference type="ChEBI" id="CHEBI:29108"/>
        <label>2</label>
    </ligand>
</feature>
<feature type="binding site" evidence="8">
    <location>
        <position position="203"/>
    </location>
    <ligand>
        <name>Ca(2+)</name>
        <dbReference type="ChEBI" id="CHEBI:29108"/>
        <label>1</label>
    </ligand>
</feature>
<feature type="active site" description="Proton donor" evidence="7">
    <location>
        <position position="264"/>
    </location>
</feature>
<evidence type="ECO:0000256" key="7">
    <source>
        <dbReference type="PIRSR" id="PIRSR001021-1"/>
    </source>
</evidence>
<feature type="binding site" evidence="8">
    <location>
        <position position="197"/>
    </location>
    <ligand>
        <name>Ca(2+)</name>
        <dbReference type="ChEBI" id="CHEBI:29108"/>
        <label>1</label>
    </ligand>
</feature>
<comment type="cofactor">
    <cofactor evidence="1">
        <name>Ca(2+)</name>
        <dbReference type="ChEBI" id="CHEBI:29108"/>
    </cofactor>
</comment>
<dbReference type="InterPro" id="IPR017853">
    <property type="entry name" value="GH"/>
</dbReference>
<dbReference type="SUPFAM" id="SSF51445">
    <property type="entry name" value="(Trans)glycosidases"/>
    <property type="match status" value="1"/>
</dbReference>
<feature type="binding site" evidence="8">
    <location>
        <position position="303"/>
    </location>
    <ligand>
        <name>Ca(2+)</name>
        <dbReference type="ChEBI" id="CHEBI:29108"/>
        <label>3</label>
    </ligand>
</feature>
<proteinExistence type="inferred from homology"/>
<evidence type="ECO:0000256" key="8">
    <source>
        <dbReference type="PIRSR" id="PIRSR001021-2"/>
    </source>
</evidence>
<organism evidence="10">
    <name type="scientific">Candidatus Kentrum sp. MB</name>
    <dbReference type="NCBI Taxonomy" id="2138164"/>
    <lineage>
        <taxon>Bacteria</taxon>
        <taxon>Pseudomonadati</taxon>
        <taxon>Pseudomonadota</taxon>
        <taxon>Gammaproteobacteria</taxon>
        <taxon>Candidatus Kentrum</taxon>
    </lineage>
</organism>
<dbReference type="SMART" id="SM00642">
    <property type="entry name" value="Aamy"/>
    <property type="match status" value="1"/>
</dbReference>
<dbReference type="PANTHER" id="PTHR43447">
    <property type="entry name" value="ALPHA-AMYLASE"/>
    <property type="match status" value="1"/>
</dbReference>
<keyword evidence="4" id="KW-0378">Hydrolase</keyword>
<dbReference type="PIRSF" id="PIRSF001021">
    <property type="entry name" value="Alph-amls_thrmst"/>
    <property type="match status" value="1"/>
</dbReference>
<keyword evidence="3 8" id="KW-0479">Metal-binding</keyword>
<keyword evidence="5" id="KW-0119">Carbohydrate metabolism</keyword>
<evidence type="ECO:0000259" key="9">
    <source>
        <dbReference type="SMART" id="SM00642"/>
    </source>
</evidence>
<protein>
    <submittedName>
        <fullName evidence="10">Alpha-amylase</fullName>
    </submittedName>
</protein>
<feature type="binding site" evidence="8">
    <location>
        <position position="163"/>
    </location>
    <ligand>
        <name>Ca(2+)</name>
        <dbReference type="ChEBI" id="CHEBI:29108"/>
        <label>2</label>
    </ligand>
</feature>
<feature type="binding site" evidence="8">
    <location>
        <position position="205"/>
    </location>
    <ligand>
        <name>Ca(2+)</name>
        <dbReference type="ChEBI" id="CHEBI:29108"/>
        <label>2</label>
    </ligand>
</feature>
<feature type="binding site" evidence="8">
    <location>
        <position position="103"/>
    </location>
    <ligand>
        <name>Ca(2+)</name>
        <dbReference type="ChEBI" id="CHEBI:29108"/>
        <label>1</label>
    </ligand>
</feature>
<dbReference type="EMBL" id="CAADFO010000023">
    <property type="protein sequence ID" value="VFK26789.1"/>
    <property type="molecule type" value="Genomic_DNA"/>
</dbReference>